<reference evidence="4 5" key="1">
    <citation type="submission" date="2023-10" db="EMBL/GenBank/DDBJ databases">
        <title>The genome sequence of Streptomyces sp. HUAS YS2.</title>
        <authorList>
            <person name="Mo P."/>
        </authorList>
    </citation>
    <scope>NUCLEOTIDE SEQUENCE [LARGE SCALE GENOMIC DNA]</scope>
    <source>
        <strain evidence="4 5">HUAS YS2</strain>
    </source>
</reference>
<evidence type="ECO:0000256" key="3">
    <source>
        <dbReference type="SAM" id="SignalP"/>
    </source>
</evidence>
<feature type="compositionally biased region" description="Pro residues" evidence="1">
    <location>
        <begin position="88"/>
        <end position="98"/>
    </location>
</feature>
<keyword evidence="3" id="KW-0732">Signal</keyword>
<dbReference type="EMBL" id="CP137573">
    <property type="protein sequence ID" value="WOX26047.1"/>
    <property type="molecule type" value="Genomic_DNA"/>
</dbReference>
<feature type="region of interest" description="Disordered" evidence="1">
    <location>
        <begin position="42"/>
        <end position="98"/>
    </location>
</feature>
<name>A0ABZ0M2Q0_9ACTN</name>
<keyword evidence="2" id="KW-0472">Membrane</keyword>
<keyword evidence="2" id="KW-0812">Transmembrane</keyword>
<evidence type="ECO:0000256" key="1">
    <source>
        <dbReference type="SAM" id="MobiDB-lite"/>
    </source>
</evidence>
<gene>
    <name evidence="4" type="ORF">R2D22_33550</name>
</gene>
<protein>
    <submittedName>
        <fullName evidence="4">Excalibur calcium-binding protein</fullName>
    </submittedName>
</protein>
<dbReference type="Proteomes" id="UP001301731">
    <property type="component" value="Chromosome"/>
</dbReference>
<feature type="transmembrane region" description="Helical" evidence="2">
    <location>
        <begin position="134"/>
        <end position="152"/>
    </location>
</feature>
<feature type="compositionally biased region" description="Low complexity" evidence="1">
    <location>
        <begin position="74"/>
        <end position="87"/>
    </location>
</feature>
<organism evidence="4 5">
    <name type="scientific">Streptomyces solicathayae</name>
    <dbReference type="NCBI Taxonomy" id="3081768"/>
    <lineage>
        <taxon>Bacteria</taxon>
        <taxon>Bacillati</taxon>
        <taxon>Actinomycetota</taxon>
        <taxon>Actinomycetes</taxon>
        <taxon>Kitasatosporales</taxon>
        <taxon>Streptomycetaceae</taxon>
        <taxon>Streptomyces</taxon>
    </lineage>
</organism>
<accession>A0ABZ0M2Q0</accession>
<evidence type="ECO:0000313" key="4">
    <source>
        <dbReference type="EMBL" id="WOX26047.1"/>
    </source>
</evidence>
<proteinExistence type="predicted"/>
<sequence>MNRRTAGAAILLACASLVPGAGVAQAQDLDCSNFAYQEDAQAQFDRDRGDPDRLDEDRGQDDGVACESLPRRSTATLAPLEPTAAPVTPTPIPVTPAPLPVTPTAVPLTPTVMPTRGAQGGVGGAYEPTSLETGLGLGLAVASALAAGGYALRRFRSRT</sequence>
<evidence type="ECO:0000256" key="2">
    <source>
        <dbReference type="SAM" id="Phobius"/>
    </source>
</evidence>
<evidence type="ECO:0000313" key="5">
    <source>
        <dbReference type="Proteomes" id="UP001301731"/>
    </source>
</evidence>
<dbReference type="RefSeq" id="WP_318108913.1">
    <property type="nucleotide sequence ID" value="NZ_CP137573.1"/>
</dbReference>
<feature type="chain" id="PRO_5047471128" evidence="3">
    <location>
        <begin position="27"/>
        <end position="159"/>
    </location>
</feature>
<keyword evidence="2" id="KW-1133">Transmembrane helix</keyword>
<feature type="signal peptide" evidence="3">
    <location>
        <begin position="1"/>
        <end position="26"/>
    </location>
</feature>
<feature type="compositionally biased region" description="Basic and acidic residues" evidence="1">
    <location>
        <begin position="44"/>
        <end position="61"/>
    </location>
</feature>
<keyword evidence="5" id="KW-1185">Reference proteome</keyword>